<sequence length="103" mass="11904">MYRERKRINALEIVDYLIHNSQIPGTSQANPLFVTRGQITILQDSQIAGTSTNMDIPLIMDHNSENRNHNHEHRVANMPTDNSTYSSRTRDNTAHKLFQKLFI</sequence>
<name>A0A8X7C7J0_9ARAC</name>
<comment type="caution">
    <text evidence="1">The sequence shown here is derived from an EMBL/GenBank/DDBJ whole genome shotgun (WGS) entry which is preliminary data.</text>
</comment>
<accession>A0A8X7C7J0</accession>
<dbReference type="AlphaFoldDB" id="A0A8X7C7J0"/>
<dbReference type="Proteomes" id="UP000886998">
    <property type="component" value="Unassembled WGS sequence"/>
</dbReference>
<evidence type="ECO:0000313" key="2">
    <source>
        <dbReference type="Proteomes" id="UP000886998"/>
    </source>
</evidence>
<dbReference type="EMBL" id="BMAV01012232">
    <property type="protein sequence ID" value="GFY58755.1"/>
    <property type="molecule type" value="Genomic_DNA"/>
</dbReference>
<gene>
    <name evidence="1" type="ORF">TNIN_408451</name>
</gene>
<dbReference type="OrthoDB" id="3437960at2759"/>
<keyword evidence="2" id="KW-1185">Reference proteome</keyword>
<protein>
    <submittedName>
        <fullName evidence="1">Uncharacterized protein</fullName>
    </submittedName>
</protein>
<evidence type="ECO:0000313" key="1">
    <source>
        <dbReference type="EMBL" id="GFY58755.1"/>
    </source>
</evidence>
<reference evidence="1" key="1">
    <citation type="submission" date="2020-08" db="EMBL/GenBank/DDBJ databases">
        <title>Multicomponent nature underlies the extraordinary mechanical properties of spider dragline silk.</title>
        <authorList>
            <person name="Kono N."/>
            <person name="Nakamura H."/>
            <person name="Mori M."/>
            <person name="Yoshida Y."/>
            <person name="Ohtoshi R."/>
            <person name="Malay A.D."/>
            <person name="Moran D.A.P."/>
            <person name="Tomita M."/>
            <person name="Numata K."/>
            <person name="Arakawa K."/>
        </authorList>
    </citation>
    <scope>NUCLEOTIDE SEQUENCE</scope>
</reference>
<organism evidence="1 2">
    <name type="scientific">Trichonephila inaurata madagascariensis</name>
    <dbReference type="NCBI Taxonomy" id="2747483"/>
    <lineage>
        <taxon>Eukaryota</taxon>
        <taxon>Metazoa</taxon>
        <taxon>Ecdysozoa</taxon>
        <taxon>Arthropoda</taxon>
        <taxon>Chelicerata</taxon>
        <taxon>Arachnida</taxon>
        <taxon>Araneae</taxon>
        <taxon>Araneomorphae</taxon>
        <taxon>Entelegynae</taxon>
        <taxon>Araneoidea</taxon>
        <taxon>Nephilidae</taxon>
        <taxon>Trichonephila</taxon>
        <taxon>Trichonephila inaurata</taxon>
    </lineage>
</organism>
<proteinExistence type="predicted"/>